<dbReference type="Gene3D" id="3.30.1380.10">
    <property type="match status" value="1"/>
</dbReference>
<comment type="similarity">
    <text evidence="10">Belongs to the peptidase M15 family.</text>
</comment>
<name>E4TXE7_SULKY</name>
<sequence length="181" mass="20385">MEIKRLESPLLNPSRRTFIKNVIALSASTSLFADNKEKDEILSVIRNGTSYKIPFIRDGKIEENGYDDLCRVFADVRAGVAVRMDPNLFLILTKAQQWLSSNHINRPIILTSGYRTEHTNSITEGAAFNSMHLYGKAADIKIEGIPADYLARLLRMCGGAGIGIYPTFVHVDTWRERAWRG</sequence>
<reference evidence="12 13" key="1">
    <citation type="journal article" date="2012" name="Stand. Genomic Sci.">
        <title>Complete genome sequence of the sulfur compounds oxidizing chemolithoautotroph Sulfuricurvum kujiense type strain (YK-1(T)).</title>
        <authorList>
            <person name="Han C."/>
            <person name="Kotsyurbenko O."/>
            <person name="Chertkov O."/>
            <person name="Held B."/>
            <person name="Lapidus A."/>
            <person name="Nolan M."/>
            <person name="Lucas S."/>
            <person name="Hammon N."/>
            <person name="Deshpande S."/>
            <person name="Cheng J.F."/>
            <person name="Tapia R."/>
            <person name="Goodwin L.A."/>
            <person name="Pitluck S."/>
            <person name="Liolios K."/>
            <person name="Pagani I."/>
            <person name="Ivanova N."/>
            <person name="Mavromatis K."/>
            <person name="Mikhailova N."/>
            <person name="Pati A."/>
            <person name="Chen A."/>
            <person name="Palaniappan K."/>
            <person name="Land M."/>
            <person name="Hauser L."/>
            <person name="Chang Y.J."/>
            <person name="Jeffries C.D."/>
            <person name="Brambilla E.M."/>
            <person name="Rohde M."/>
            <person name="Spring S."/>
            <person name="Sikorski J."/>
            <person name="Goker M."/>
            <person name="Woyke T."/>
            <person name="Bristow J."/>
            <person name="Eisen J.A."/>
            <person name="Markowitz V."/>
            <person name="Hugenholtz P."/>
            <person name="Kyrpides N.C."/>
            <person name="Klenk H.P."/>
            <person name="Detter J.C."/>
        </authorList>
    </citation>
    <scope>NUCLEOTIDE SEQUENCE [LARGE SCALE GENOMIC DNA]</scope>
    <source>
        <strain evidence="13">ATCC BAA-921 / DSM 16994 / JCM 11577 / YK-1</strain>
    </source>
</reference>
<keyword evidence="9" id="KW-0961">Cell wall biogenesis/degradation</keyword>
<evidence type="ECO:0000256" key="7">
    <source>
        <dbReference type="ARBA" id="ARBA00022833"/>
    </source>
</evidence>
<dbReference type="GO" id="GO:0006508">
    <property type="term" value="P:proteolysis"/>
    <property type="evidence" value="ECO:0007669"/>
    <property type="project" value="UniProtKB-KW"/>
</dbReference>
<dbReference type="Proteomes" id="UP000008721">
    <property type="component" value="Chromosome"/>
</dbReference>
<dbReference type="SUPFAM" id="SSF55166">
    <property type="entry name" value="Hedgehog/DD-peptidase"/>
    <property type="match status" value="1"/>
</dbReference>
<organism evidence="12 13">
    <name type="scientific">Sulfuricurvum kujiense (strain ATCC BAA-921 / DSM 16994 / JCM 11577 / YK-1)</name>
    <dbReference type="NCBI Taxonomy" id="709032"/>
    <lineage>
        <taxon>Bacteria</taxon>
        <taxon>Pseudomonadati</taxon>
        <taxon>Campylobacterota</taxon>
        <taxon>Epsilonproteobacteria</taxon>
        <taxon>Campylobacterales</taxon>
        <taxon>Sulfurimonadaceae</taxon>
        <taxon>Sulfuricurvum</taxon>
    </lineage>
</organism>
<dbReference type="InterPro" id="IPR009045">
    <property type="entry name" value="Zn_M74/Hedgehog-like"/>
</dbReference>
<comment type="cofactor">
    <cofactor evidence="1">
        <name>Zn(2+)</name>
        <dbReference type="ChEBI" id="CHEBI:29105"/>
    </cofactor>
</comment>
<comment type="pathway">
    <text evidence="2">Cell wall biogenesis; cell wall polysaccharide biosynthesis.</text>
</comment>
<keyword evidence="6" id="KW-0378">Hydrolase</keyword>
<dbReference type="PANTHER" id="PTHR37425:SF1">
    <property type="entry name" value="OUTER MEMBRANE PROTEIN"/>
    <property type="match status" value="1"/>
</dbReference>
<keyword evidence="7" id="KW-0862">Zinc</keyword>
<keyword evidence="3" id="KW-0645">Protease</keyword>
<dbReference type="PANTHER" id="PTHR37425">
    <property type="match status" value="1"/>
</dbReference>
<accession>E4TXE7</accession>
<dbReference type="KEGG" id="sku:Sulku_0177"/>
<evidence type="ECO:0000256" key="5">
    <source>
        <dbReference type="ARBA" id="ARBA00022729"/>
    </source>
</evidence>
<protein>
    <recommendedName>
        <fullName evidence="11">Murein endopeptidase K</fullName>
    </recommendedName>
</protein>
<evidence type="ECO:0000256" key="6">
    <source>
        <dbReference type="ARBA" id="ARBA00022801"/>
    </source>
</evidence>
<keyword evidence="5" id="KW-0732">Signal</keyword>
<keyword evidence="4" id="KW-0479">Metal-binding</keyword>
<evidence type="ECO:0000256" key="8">
    <source>
        <dbReference type="ARBA" id="ARBA00023049"/>
    </source>
</evidence>
<evidence type="ECO:0000256" key="2">
    <source>
        <dbReference type="ARBA" id="ARBA00004776"/>
    </source>
</evidence>
<dbReference type="InterPro" id="IPR010275">
    <property type="entry name" value="MepK"/>
</dbReference>
<dbReference type="GO" id="GO:0008237">
    <property type="term" value="F:metallopeptidase activity"/>
    <property type="evidence" value="ECO:0007669"/>
    <property type="project" value="UniProtKB-KW"/>
</dbReference>
<evidence type="ECO:0000256" key="10">
    <source>
        <dbReference type="ARBA" id="ARBA00093448"/>
    </source>
</evidence>
<evidence type="ECO:0000256" key="1">
    <source>
        <dbReference type="ARBA" id="ARBA00001947"/>
    </source>
</evidence>
<keyword evidence="8" id="KW-0482">Metalloprotease</keyword>
<dbReference type="RefSeq" id="WP_013459041.1">
    <property type="nucleotide sequence ID" value="NC_014762.1"/>
</dbReference>
<proteinExistence type="inferred from homology"/>
<dbReference type="STRING" id="709032.Sulku_0177"/>
<dbReference type="AlphaFoldDB" id="E4TXE7"/>
<evidence type="ECO:0000313" key="13">
    <source>
        <dbReference type="Proteomes" id="UP000008721"/>
    </source>
</evidence>
<dbReference type="GO" id="GO:0071555">
    <property type="term" value="P:cell wall organization"/>
    <property type="evidence" value="ECO:0007669"/>
    <property type="project" value="UniProtKB-KW"/>
</dbReference>
<dbReference type="eggNOG" id="COG3108">
    <property type="taxonomic scope" value="Bacteria"/>
</dbReference>
<dbReference type="HOGENOM" id="CLU_080400_0_0_7"/>
<evidence type="ECO:0000313" key="12">
    <source>
        <dbReference type="EMBL" id="ADR32844.1"/>
    </source>
</evidence>
<evidence type="ECO:0000256" key="11">
    <source>
        <dbReference type="ARBA" id="ARBA00093666"/>
    </source>
</evidence>
<evidence type="ECO:0000256" key="3">
    <source>
        <dbReference type="ARBA" id="ARBA00022670"/>
    </source>
</evidence>
<keyword evidence="13" id="KW-1185">Reference proteome</keyword>
<dbReference type="OrthoDB" id="9782994at2"/>
<dbReference type="Pfam" id="PF05951">
    <property type="entry name" value="Peptidase_M15_2"/>
    <property type="match status" value="1"/>
</dbReference>
<dbReference type="GO" id="GO:0046872">
    <property type="term" value="F:metal ion binding"/>
    <property type="evidence" value="ECO:0007669"/>
    <property type="project" value="UniProtKB-KW"/>
</dbReference>
<evidence type="ECO:0000256" key="9">
    <source>
        <dbReference type="ARBA" id="ARBA00023316"/>
    </source>
</evidence>
<dbReference type="EMBL" id="CP002355">
    <property type="protein sequence ID" value="ADR32844.1"/>
    <property type="molecule type" value="Genomic_DNA"/>
</dbReference>
<gene>
    <name evidence="12" type="ordered locus">Sulku_0177</name>
</gene>
<evidence type="ECO:0000256" key="4">
    <source>
        <dbReference type="ARBA" id="ARBA00022723"/>
    </source>
</evidence>